<dbReference type="RefSeq" id="XP_020434943.1">
    <property type="nucleotide sequence ID" value="XM_020575423.1"/>
</dbReference>
<evidence type="ECO:0000256" key="2">
    <source>
        <dbReference type="ARBA" id="ARBA00022737"/>
    </source>
</evidence>
<dbReference type="AlphaFoldDB" id="D3B7T3"/>
<dbReference type="EMBL" id="ADBJ01000018">
    <property type="protein sequence ID" value="EFA82826.1"/>
    <property type="molecule type" value="Genomic_DNA"/>
</dbReference>
<dbReference type="GeneID" id="31360008"/>
<dbReference type="PROSITE" id="PS50005">
    <property type="entry name" value="TPR"/>
    <property type="match status" value="2"/>
</dbReference>
<evidence type="ECO:0000313" key="12">
    <source>
        <dbReference type="Proteomes" id="UP000001396"/>
    </source>
</evidence>
<dbReference type="Proteomes" id="UP000001396">
    <property type="component" value="Unassembled WGS sequence"/>
</dbReference>
<gene>
    <name evidence="11" type="primary">anapc8</name>
    <name evidence="11" type="ORF">PPL_04521</name>
</gene>
<keyword evidence="4" id="KW-0833">Ubl conjugation pathway</keyword>
<dbReference type="PROSITE" id="PS50119">
    <property type="entry name" value="ZF_BBOX"/>
    <property type="match status" value="1"/>
</dbReference>
<keyword evidence="2" id="KW-0677">Repeat</keyword>
<evidence type="ECO:0000256" key="4">
    <source>
        <dbReference type="ARBA" id="ARBA00022786"/>
    </source>
</evidence>
<feature type="region of interest" description="Disordered" evidence="9">
    <location>
        <begin position="192"/>
        <end position="268"/>
    </location>
</feature>
<evidence type="ECO:0000256" key="7">
    <source>
        <dbReference type="PROSITE-ProRule" id="PRU00024"/>
    </source>
</evidence>
<dbReference type="FunCoup" id="D3B7T3">
    <property type="interactions" value="190"/>
</dbReference>
<dbReference type="Pfam" id="PF13176">
    <property type="entry name" value="TPR_7"/>
    <property type="match status" value="1"/>
</dbReference>
<evidence type="ECO:0000256" key="1">
    <source>
        <dbReference type="ARBA" id="ARBA00022618"/>
    </source>
</evidence>
<dbReference type="GO" id="GO:0031145">
    <property type="term" value="P:anaphase-promoting complex-dependent catabolic process"/>
    <property type="evidence" value="ECO:0007669"/>
    <property type="project" value="TreeGrafter"/>
</dbReference>
<dbReference type="GO" id="GO:0008270">
    <property type="term" value="F:zinc ion binding"/>
    <property type="evidence" value="ECO:0007669"/>
    <property type="project" value="UniProtKB-KW"/>
</dbReference>
<dbReference type="InterPro" id="IPR000315">
    <property type="entry name" value="Znf_B-box"/>
</dbReference>
<accession>D3B7T3</accession>
<dbReference type="Pfam" id="PF00643">
    <property type="entry name" value="zf-B_box"/>
    <property type="match status" value="1"/>
</dbReference>
<evidence type="ECO:0000313" key="11">
    <source>
        <dbReference type="EMBL" id="EFA82826.1"/>
    </source>
</evidence>
<dbReference type="InterPro" id="IPR007192">
    <property type="entry name" value="APC8"/>
</dbReference>
<dbReference type="PANTHER" id="PTHR12558:SF10">
    <property type="entry name" value="CELL DIVISION CYCLE PROTEIN 23 HOMOLOG"/>
    <property type="match status" value="1"/>
</dbReference>
<evidence type="ECO:0000256" key="6">
    <source>
        <dbReference type="ARBA" id="ARBA00023306"/>
    </source>
</evidence>
<dbReference type="STRING" id="670386.D3B7T3"/>
<dbReference type="Gene3D" id="1.25.40.10">
    <property type="entry name" value="Tetratricopeptide repeat domain"/>
    <property type="match status" value="4"/>
</dbReference>
<feature type="compositionally biased region" description="Low complexity" evidence="9">
    <location>
        <begin position="195"/>
        <end position="230"/>
    </location>
</feature>
<dbReference type="SUPFAM" id="SSF57845">
    <property type="entry name" value="B-box zinc-binding domain"/>
    <property type="match status" value="1"/>
</dbReference>
<dbReference type="GO" id="GO:0045842">
    <property type="term" value="P:positive regulation of mitotic metaphase/anaphase transition"/>
    <property type="evidence" value="ECO:0007669"/>
    <property type="project" value="TreeGrafter"/>
</dbReference>
<reference evidence="11 12" key="1">
    <citation type="journal article" date="2011" name="Genome Res.">
        <title>Phylogeny-wide analysis of social amoeba genomes highlights ancient origins for complex intercellular communication.</title>
        <authorList>
            <person name="Heidel A.J."/>
            <person name="Lawal H.M."/>
            <person name="Felder M."/>
            <person name="Schilde C."/>
            <person name="Helps N.R."/>
            <person name="Tunggal B."/>
            <person name="Rivero F."/>
            <person name="John U."/>
            <person name="Schleicher M."/>
            <person name="Eichinger L."/>
            <person name="Platzer M."/>
            <person name="Noegel A.A."/>
            <person name="Schaap P."/>
            <person name="Gloeckner G."/>
        </authorList>
    </citation>
    <scope>NUCLEOTIDE SEQUENCE [LARGE SCALE GENOMIC DNA]</scope>
    <source>
        <strain evidence="12">ATCC 26659 / Pp 5 / PN500</strain>
    </source>
</reference>
<keyword evidence="7" id="KW-0479">Metal-binding</keyword>
<keyword evidence="7" id="KW-0862">Zinc</keyword>
<keyword evidence="12" id="KW-1185">Reference proteome</keyword>
<keyword evidence="7" id="KW-0863">Zinc-finger</keyword>
<sequence length="638" mass="72132">MGMSSTILMMGNTVAMQKRGVDFRGLYLSSKWSSEQLNGLDSQVFNSSNNDNNSSDNHVDQDCLDIDIEIKCKIHNTYDCIAYCLDCNTEICQCCVVVGSHSRHEFVGLSDSSVSSRTEREKEVRSNSTIKYGSEEHVKYTLAKSYFDLKEYRRCADVLEHQSCRSSLSLFLQWYSLYLAYEKRSLEESIESKESTSGGSNNSSNNNSGTSGSSSSPSSGNGSGGNNPSNDGNVNTQLDGGMDKNTAGGKSGGSANNSGGGGGGGNAEVTREMLQLSNKMEQWYRNTGEQCQDAFLLYLYAVILKKNNNIASAKQVLALSIYNNLSKTFPNSTYIAAQNAIGHYNLREYGVAEELFEKILEIEPHRLESIDVYSNILYVHNNKANLSMLAHKAMTTEKYSPETCCIIGNYYSLKSEHDKAILYFQRALKLNDKYLAAWTLIGHEFLEIKNVAAAINAYRKAVDINSKDYRAWYGLGQTYQLLKLPLYSLYYFQKATAIHPYDPRMWCAVAGCYEILERIPDAIRCYERAEENYDRERVALSKLAKLYQDMQRNEEAAYYYKKNLYHRDNEKIDGQETIDALHFLAHHHKKLGQFDQAEKYCLRLLDYAGPEKEEAKALLKDIRVGNQQIQQQQQKQNQ</sequence>
<dbReference type="Pfam" id="PF13414">
    <property type="entry name" value="TPR_11"/>
    <property type="match status" value="1"/>
</dbReference>
<feature type="repeat" description="TPR" evidence="8">
    <location>
        <begin position="401"/>
        <end position="434"/>
    </location>
</feature>
<dbReference type="OMA" id="ARMWIAM"/>
<dbReference type="InParanoid" id="D3B7T3"/>
<dbReference type="Pfam" id="PF13181">
    <property type="entry name" value="TPR_8"/>
    <property type="match status" value="1"/>
</dbReference>
<dbReference type="GO" id="GO:0051301">
    <property type="term" value="P:cell division"/>
    <property type="evidence" value="ECO:0007669"/>
    <property type="project" value="UniProtKB-KW"/>
</dbReference>
<dbReference type="Pfam" id="PF04049">
    <property type="entry name" value="ANAPC8"/>
    <property type="match status" value="1"/>
</dbReference>
<evidence type="ECO:0000256" key="5">
    <source>
        <dbReference type="ARBA" id="ARBA00022803"/>
    </source>
</evidence>
<dbReference type="CDD" id="cd19756">
    <property type="entry name" value="Bbox2"/>
    <property type="match status" value="1"/>
</dbReference>
<evidence type="ECO:0000256" key="9">
    <source>
        <dbReference type="SAM" id="MobiDB-lite"/>
    </source>
</evidence>
<proteinExistence type="predicted"/>
<keyword evidence="5 8" id="KW-0802">TPR repeat</keyword>
<feature type="repeat" description="TPR" evidence="8">
    <location>
        <begin position="435"/>
        <end position="468"/>
    </location>
</feature>
<evidence type="ECO:0000259" key="10">
    <source>
        <dbReference type="PROSITE" id="PS50119"/>
    </source>
</evidence>
<dbReference type="InterPro" id="IPR019734">
    <property type="entry name" value="TPR_rpt"/>
</dbReference>
<dbReference type="GO" id="GO:0016567">
    <property type="term" value="P:protein ubiquitination"/>
    <property type="evidence" value="ECO:0007669"/>
    <property type="project" value="TreeGrafter"/>
</dbReference>
<dbReference type="InterPro" id="IPR011990">
    <property type="entry name" value="TPR-like_helical_dom_sf"/>
</dbReference>
<keyword evidence="6" id="KW-0131">Cell cycle</keyword>
<name>D3B7T3_HETP5</name>
<keyword evidence="3" id="KW-0498">Mitosis</keyword>
<keyword evidence="1" id="KW-0132">Cell division</keyword>
<dbReference type="SMART" id="SM00028">
    <property type="entry name" value="TPR"/>
    <property type="match status" value="7"/>
</dbReference>
<feature type="domain" description="B box-type" evidence="10">
    <location>
        <begin position="67"/>
        <end position="109"/>
    </location>
</feature>
<dbReference type="PANTHER" id="PTHR12558">
    <property type="entry name" value="CELL DIVISION CYCLE 16,23,27"/>
    <property type="match status" value="1"/>
</dbReference>
<dbReference type="SUPFAM" id="SSF48452">
    <property type="entry name" value="TPR-like"/>
    <property type="match status" value="2"/>
</dbReference>
<evidence type="ECO:0000256" key="3">
    <source>
        <dbReference type="ARBA" id="ARBA00022776"/>
    </source>
</evidence>
<dbReference type="GO" id="GO:0005680">
    <property type="term" value="C:anaphase-promoting complex"/>
    <property type="evidence" value="ECO:0007669"/>
    <property type="project" value="InterPro"/>
</dbReference>
<evidence type="ECO:0000256" key="8">
    <source>
        <dbReference type="PROSITE-ProRule" id="PRU00339"/>
    </source>
</evidence>
<protein>
    <submittedName>
        <fullName evidence="11">Anaphase promoting complex subunit 8</fullName>
    </submittedName>
</protein>
<comment type="caution">
    <text evidence="11">The sequence shown here is derived from an EMBL/GenBank/DDBJ whole genome shotgun (WGS) entry which is preliminary data.</text>
</comment>
<organism evidence="11 12">
    <name type="scientific">Heterostelium pallidum (strain ATCC 26659 / Pp 5 / PN500)</name>
    <name type="common">Cellular slime mold</name>
    <name type="synonym">Polysphondylium pallidum</name>
    <dbReference type="NCBI Taxonomy" id="670386"/>
    <lineage>
        <taxon>Eukaryota</taxon>
        <taxon>Amoebozoa</taxon>
        <taxon>Evosea</taxon>
        <taxon>Eumycetozoa</taxon>
        <taxon>Dictyostelia</taxon>
        <taxon>Acytosteliales</taxon>
        <taxon>Acytosteliaceae</taxon>
        <taxon>Heterostelium</taxon>
    </lineage>
</organism>